<dbReference type="InterPro" id="IPR037066">
    <property type="entry name" value="Plug_dom_sf"/>
</dbReference>
<protein>
    <submittedName>
        <fullName evidence="10">TonB-linked outer membrane protein, SusC/RagA family</fullName>
    </submittedName>
</protein>
<evidence type="ECO:0000256" key="7">
    <source>
        <dbReference type="PROSITE-ProRule" id="PRU01360"/>
    </source>
</evidence>
<dbReference type="Pfam" id="PF07715">
    <property type="entry name" value="Plug"/>
    <property type="match status" value="1"/>
</dbReference>
<dbReference type="InterPro" id="IPR036942">
    <property type="entry name" value="Beta-barrel_TonB_sf"/>
</dbReference>
<evidence type="ECO:0000313" key="11">
    <source>
        <dbReference type="Proteomes" id="UP000199666"/>
    </source>
</evidence>
<evidence type="ECO:0000256" key="4">
    <source>
        <dbReference type="ARBA" id="ARBA00022692"/>
    </source>
</evidence>
<dbReference type="InterPro" id="IPR008969">
    <property type="entry name" value="CarboxyPept-like_regulatory"/>
</dbReference>
<dbReference type="NCBIfam" id="TIGR04056">
    <property type="entry name" value="OMP_RagA_SusC"/>
    <property type="match status" value="1"/>
</dbReference>
<dbReference type="RefSeq" id="WP_177217144.1">
    <property type="nucleotide sequence ID" value="NZ_FOPP01000010.1"/>
</dbReference>
<reference evidence="10 11" key="1">
    <citation type="submission" date="2016-10" db="EMBL/GenBank/DDBJ databases">
        <authorList>
            <person name="de Groot N.N."/>
        </authorList>
    </citation>
    <scope>NUCLEOTIDE SEQUENCE [LARGE SCALE GENOMIC DNA]</scope>
    <source>
        <strain evidence="10 11">DSM 18684</strain>
    </source>
</reference>
<accession>A0A1I2ZIJ1</accession>
<keyword evidence="8" id="KW-0732">Signal</keyword>
<dbReference type="AlphaFoldDB" id="A0A1I2ZIJ1"/>
<dbReference type="InterPro" id="IPR011662">
    <property type="entry name" value="Secretin/TonB_short_N"/>
</dbReference>
<keyword evidence="2 7" id="KW-0813">Transport</keyword>
<feature type="chain" id="PRO_5011796110" evidence="8">
    <location>
        <begin position="19"/>
        <end position="1083"/>
    </location>
</feature>
<dbReference type="Pfam" id="PF07660">
    <property type="entry name" value="STN"/>
    <property type="match status" value="1"/>
</dbReference>
<dbReference type="Pfam" id="PF13715">
    <property type="entry name" value="CarbopepD_reg_2"/>
    <property type="match status" value="1"/>
</dbReference>
<sequence>MRVYLTAFIIGLAFMNVAANVRGQNVTLRTKNAELSLVFAEIKKQTGYLFWYRDDLLKNTKKVTLDLKNAELKEALDACIKNQPLTYTINDKTIVLKEKEKNFLDRVMDAFSSIDVKGKVMDENRQALSGATVKVKATTLQTITDANGEFYLENIAEDAIIEISYLGYITQEVKAKANLTITLQQVTSKLEEVEINAGYYKVKDRERTGSISRIDSEIISKQPVNNPLMAMQNRMTGVMITQQTGVPGGGFTVQIRGRNSISNGTDPLYIIDGVIFPSETLSGSTSNSIYVAANPLSTINTDDIESIEVLKDADATAIYGSRGANGVILITTKHSKSSSPQVNASVMQGVNQVANKMKLLNTEEYIAMRMEGLSNDGLQPASTEYDINGAWDKSRYTDWQEVLIGNRANTTNALVSASGGNDNNNYLLGGNYYKEGTVFLGDSRYERVGLHTSLGFGSSKSKLSAQFNGSYSHVAATTLRSDLTSLILLPPNFPSLLNQSGKINFENNTVINHPLAYTARTNQSGTNTFVASLTLNYKLSQGLNLKVSGGYTTISRNELGKSPASVLAPSNANYNSPLGRTAAYSDNFRNSLLVEPQVNYNGKVGPGKIDALAGLSIQESTSQLRTINGSGFSSDDLLENLASASTITVSELKYVQYRYIAGFARLNYSLADKYFINLTGRRDGSSRFGPGKKFAYFGAIGAAWVFSSESFFKNRLSFISFGKLRGSVGITGNDQIPDYQYLQLWNNSAGTYQGNQTLTPVRLGNPDYAWETNKKLEAALEIGFLKDRLRLETAYYRNRSSNQLVGNTLPLSASLQTIQANLPALVQNTGFEIDVKWNVIQNPKWSWSTSYNLTVPKNKLINYPGLAESNNYWRYAIGEPLSILKVYNTSINQSTGLYQFEDYNKDGRIDISDQYIIKYIGQYFYGALQNSIKYKQFNLDFTWSFTKQTGNNYMSGIFNAPGRWSATNPQNQPTIVLNRWQKADDQTMIQRFITKTSVGYSDAAELGGLSITDASFVRLRNVSFSFDLPKQWMNSIKVKNAQIVLQAQNVFTITKYIGLDPETQSLSNLPPLRSWVLGARINL</sequence>
<evidence type="ECO:0000256" key="5">
    <source>
        <dbReference type="ARBA" id="ARBA00023136"/>
    </source>
</evidence>
<keyword evidence="11" id="KW-1185">Reference proteome</keyword>
<keyword evidence="5 7" id="KW-0472">Membrane</keyword>
<evidence type="ECO:0000256" key="3">
    <source>
        <dbReference type="ARBA" id="ARBA00022452"/>
    </source>
</evidence>
<evidence type="ECO:0000259" key="9">
    <source>
        <dbReference type="SMART" id="SM00965"/>
    </source>
</evidence>
<dbReference type="GO" id="GO:0009279">
    <property type="term" value="C:cell outer membrane"/>
    <property type="evidence" value="ECO:0007669"/>
    <property type="project" value="UniProtKB-SubCell"/>
</dbReference>
<keyword evidence="6 7" id="KW-0998">Cell outer membrane</keyword>
<dbReference type="InterPro" id="IPR023997">
    <property type="entry name" value="TonB-dep_OMP_SusC/RagA_CS"/>
</dbReference>
<dbReference type="InterPro" id="IPR023996">
    <property type="entry name" value="TonB-dep_OMP_SusC/RagA"/>
</dbReference>
<feature type="signal peptide" evidence="8">
    <location>
        <begin position="1"/>
        <end position="18"/>
    </location>
</feature>
<feature type="domain" description="Secretin/TonB short N-terminal" evidence="9">
    <location>
        <begin position="48"/>
        <end position="99"/>
    </location>
</feature>
<gene>
    <name evidence="10" type="ORF">SAMN04489864_11055</name>
</gene>
<name>A0A1I2ZIJ1_9SPHI</name>
<evidence type="ECO:0000256" key="2">
    <source>
        <dbReference type="ARBA" id="ARBA00022448"/>
    </source>
</evidence>
<dbReference type="Gene3D" id="2.40.170.20">
    <property type="entry name" value="TonB-dependent receptor, beta-barrel domain"/>
    <property type="match status" value="1"/>
</dbReference>
<proteinExistence type="inferred from homology"/>
<keyword evidence="3 7" id="KW-1134">Transmembrane beta strand</keyword>
<organism evidence="10 11">
    <name type="scientific">Pedobacter insulae</name>
    <dbReference type="NCBI Taxonomy" id="414048"/>
    <lineage>
        <taxon>Bacteria</taxon>
        <taxon>Pseudomonadati</taxon>
        <taxon>Bacteroidota</taxon>
        <taxon>Sphingobacteriia</taxon>
        <taxon>Sphingobacteriales</taxon>
        <taxon>Sphingobacteriaceae</taxon>
        <taxon>Pedobacter</taxon>
    </lineage>
</organism>
<keyword evidence="4 7" id="KW-0812">Transmembrane</keyword>
<dbReference type="PROSITE" id="PS52016">
    <property type="entry name" value="TONB_DEPENDENT_REC_3"/>
    <property type="match status" value="1"/>
</dbReference>
<evidence type="ECO:0000313" key="10">
    <source>
        <dbReference type="EMBL" id="SFH37633.1"/>
    </source>
</evidence>
<dbReference type="InterPro" id="IPR012910">
    <property type="entry name" value="Plug_dom"/>
</dbReference>
<dbReference type="NCBIfam" id="TIGR04057">
    <property type="entry name" value="SusC_RagA_signa"/>
    <property type="match status" value="1"/>
</dbReference>
<dbReference type="STRING" id="414048.SAMN04489864_11055"/>
<comment type="subcellular location">
    <subcellularLocation>
        <location evidence="1 7">Cell outer membrane</location>
        <topology evidence="1 7">Multi-pass membrane protein</topology>
    </subcellularLocation>
</comment>
<dbReference type="EMBL" id="FOPP01000010">
    <property type="protein sequence ID" value="SFH37633.1"/>
    <property type="molecule type" value="Genomic_DNA"/>
</dbReference>
<evidence type="ECO:0000256" key="8">
    <source>
        <dbReference type="SAM" id="SignalP"/>
    </source>
</evidence>
<dbReference type="SMART" id="SM00965">
    <property type="entry name" value="STN"/>
    <property type="match status" value="1"/>
</dbReference>
<dbReference type="SUPFAM" id="SSF49464">
    <property type="entry name" value="Carboxypeptidase regulatory domain-like"/>
    <property type="match status" value="1"/>
</dbReference>
<evidence type="ECO:0000256" key="1">
    <source>
        <dbReference type="ARBA" id="ARBA00004571"/>
    </source>
</evidence>
<evidence type="ECO:0000256" key="6">
    <source>
        <dbReference type="ARBA" id="ARBA00023237"/>
    </source>
</evidence>
<dbReference type="Proteomes" id="UP000199666">
    <property type="component" value="Unassembled WGS sequence"/>
</dbReference>
<dbReference type="InterPro" id="IPR039426">
    <property type="entry name" value="TonB-dep_rcpt-like"/>
</dbReference>
<dbReference type="Gene3D" id="2.170.130.10">
    <property type="entry name" value="TonB-dependent receptor, plug domain"/>
    <property type="match status" value="1"/>
</dbReference>
<dbReference type="Gene3D" id="2.60.40.1120">
    <property type="entry name" value="Carboxypeptidase-like, regulatory domain"/>
    <property type="match status" value="1"/>
</dbReference>
<dbReference type="SUPFAM" id="SSF56935">
    <property type="entry name" value="Porins"/>
    <property type="match status" value="1"/>
</dbReference>
<comment type="similarity">
    <text evidence="7">Belongs to the TonB-dependent receptor family.</text>
</comment>